<evidence type="ECO:0000313" key="1">
    <source>
        <dbReference type="EMBL" id="GAA4247305.1"/>
    </source>
</evidence>
<gene>
    <name evidence="1" type="ORF">GCM10022255_022620</name>
</gene>
<dbReference type="RefSeq" id="WP_345124142.1">
    <property type="nucleotide sequence ID" value="NZ_BAABAT010000004.1"/>
</dbReference>
<evidence type="ECO:0000313" key="2">
    <source>
        <dbReference type="Proteomes" id="UP001500620"/>
    </source>
</evidence>
<proteinExistence type="predicted"/>
<comment type="caution">
    <text evidence="1">The sequence shown here is derived from an EMBL/GenBank/DDBJ whole genome shotgun (WGS) entry which is preliminary data.</text>
</comment>
<accession>A0ABP8D4I6</accession>
<organism evidence="1 2">
    <name type="scientific">Dactylosporangium darangshiense</name>
    <dbReference type="NCBI Taxonomy" id="579108"/>
    <lineage>
        <taxon>Bacteria</taxon>
        <taxon>Bacillati</taxon>
        <taxon>Actinomycetota</taxon>
        <taxon>Actinomycetes</taxon>
        <taxon>Micromonosporales</taxon>
        <taxon>Micromonosporaceae</taxon>
        <taxon>Dactylosporangium</taxon>
    </lineage>
</organism>
<sequence>MGELDAAALARQVVDVLREVGLEAVFPGSGPDAGEPSGPAGAHVFINETRGGVVCVRWECSPALQARAGAVAGDERLTDADVQLDGRTRFAMCEAIERVLVVAGYRAGQNVDRVPPYVWVMS</sequence>
<name>A0ABP8D4I6_9ACTN</name>
<dbReference type="EMBL" id="BAABAT010000004">
    <property type="protein sequence ID" value="GAA4247305.1"/>
    <property type="molecule type" value="Genomic_DNA"/>
</dbReference>
<dbReference type="Proteomes" id="UP001500620">
    <property type="component" value="Unassembled WGS sequence"/>
</dbReference>
<protein>
    <submittedName>
        <fullName evidence="1">Uncharacterized protein</fullName>
    </submittedName>
</protein>
<reference evidence="2" key="1">
    <citation type="journal article" date="2019" name="Int. J. Syst. Evol. Microbiol.">
        <title>The Global Catalogue of Microorganisms (GCM) 10K type strain sequencing project: providing services to taxonomists for standard genome sequencing and annotation.</title>
        <authorList>
            <consortium name="The Broad Institute Genomics Platform"/>
            <consortium name="The Broad Institute Genome Sequencing Center for Infectious Disease"/>
            <person name="Wu L."/>
            <person name="Ma J."/>
        </authorList>
    </citation>
    <scope>NUCLEOTIDE SEQUENCE [LARGE SCALE GENOMIC DNA]</scope>
    <source>
        <strain evidence="2">JCM 17441</strain>
    </source>
</reference>
<keyword evidence="2" id="KW-1185">Reference proteome</keyword>